<dbReference type="OrthoDB" id="8449305at2"/>
<dbReference type="Proteomes" id="UP000318878">
    <property type="component" value="Unassembled WGS sequence"/>
</dbReference>
<evidence type="ECO:0000313" key="1">
    <source>
        <dbReference type="EMBL" id="TWT29973.1"/>
    </source>
</evidence>
<organism evidence="1 2">
    <name type="scientific">Blastopirellula retiformator</name>
    <dbReference type="NCBI Taxonomy" id="2527970"/>
    <lineage>
        <taxon>Bacteria</taxon>
        <taxon>Pseudomonadati</taxon>
        <taxon>Planctomycetota</taxon>
        <taxon>Planctomycetia</taxon>
        <taxon>Pirellulales</taxon>
        <taxon>Pirellulaceae</taxon>
        <taxon>Blastopirellula</taxon>
    </lineage>
</organism>
<keyword evidence="2" id="KW-1185">Reference proteome</keyword>
<name>A0A5C5UWG9_9BACT</name>
<reference evidence="1 2" key="1">
    <citation type="submission" date="2019-02" db="EMBL/GenBank/DDBJ databases">
        <title>Deep-cultivation of Planctomycetes and their phenomic and genomic characterization uncovers novel biology.</title>
        <authorList>
            <person name="Wiegand S."/>
            <person name="Jogler M."/>
            <person name="Boedeker C."/>
            <person name="Pinto D."/>
            <person name="Vollmers J."/>
            <person name="Rivas-Marin E."/>
            <person name="Kohn T."/>
            <person name="Peeters S.H."/>
            <person name="Heuer A."/>
            <person name="Rast P."/>
            <person name="Oberbeckmann S."/>
            <person name="Bunk B."/>
            <person name="Jeske O."/>
            <person name="Meyerdierks A."/>
            <person name="Storesund J.E."/>
            <person name="Kallscheuer N."/>
            <person name="Luecker S."/>
            <person name="Lage O.M."/>
            <person name="Pohl T."/>
            <person name="Merkel B.J."/>
            <person name="Hornburger P."/>
            <person name="Mueller R.-W."/>
            <person name="Bruemmer F."/>
            <person name="Labrenz M."/>
            <person name="Spormann A.M."/>
            <person name="Op Den Camp H."/>
            <person name="Overmann J."/>
            <person name="Amann R."/>
            <person name="Jetten M.S.M."/>
            <person name="Mascher T."/>
            <person name="Medema M.H."/>
            <person name="Devos D.P."/>
            <person name="Kaster A.-K."/>
            <person name="Ovreas L."/>
            <person name="Rohde M."/>
            <person name="Galperin M.Y."/>
            <person name="Jogler C."/>
        </authorList>
    </citation>
    <scope>NUCLEOTIDE SEQUENCE [LARGE SCALE GENOMIC DNA]</scope>
    <source>
        <strain evidence="1 2">Enr8</strain>
    </source>
</reference>
<dbReference type="AlphaFoldDB" id="A0A5C5UWG9"/>
<gene>
    <name evidence="1" type="ORF">Enr8_46300</name>
</gene>
<dbReference type="EMBL" id="SJPF01000006">
    <property type="protein sequence ID" value="TWT29973.1"/>
    <property type="molecule type" value="Genomic_DNA"/>
</dbReference>
<proteinExistence type="predicted"/>
<protein>
    <submittedName>
        <fullName evidence="1">Uncharacterized protein</fullName>
    </submittedName>
</protein>
<accession>A0A5C5UWG9</accession>
<sequence>MAQSPWGEFAILVAGKLYRVNANSKQLAFASEQDDLTDVIYAPDSDLLIGCDYTTLYVFAPQGLKWKSERVSWDGIELVDVKESTVSGFVLDLFNDVEGEIMAPAQKVPFLLFLDELHFESEIDGSWFNAD</sequence>
<evidence type="ECO:0000313" key="2">
    <source>
        <dbReference type="Proteomes" id="UP000318878"/>
    </source>
</evidence>
<dbReference type="RefSeq" id="WP_146436150.1">
    <property type="nucleotide sequence ID" value="NZ_SJPF01000006.1"/>
</dbReference>
<comment type="caution">
    <text evidence="1">The sequence shown here is derived from an EMBL/GenBank/DDBJ whole genome shotgun (WGS) entry which is preliminary data.</text>
</comment>